<organism evidence="10 11">
    <name type="scientific">Flavisolibacter ginsengisoli DSM 18119</name>
    <dbReference type="NCBI Taxonomy" id="1121884"/>
    <lineage>
        <taxon>Bacteria</taxon>
        <taxon>Pseudomonadati</taxon>
        <taxon>Bacteroidota</taxon>
        <taxon>Chitinophagia</taxon>
        <taxon>Chitinophagales</taxon>
        <taxon>Chitinophagaceae</taxon>
        <taxon>Flavisolibacter</taxon>
    </lineage>
</organism>
<keyword evidence="3 7" id="KW-1134">Transmembrane beta strand</keyword>
<dbReference type="PANTHER" id="PTHR30069">
    <property type="entry name" value="TONB-DEPENDENT OUTER MEMBRANE RECEPTOR"/>
    <property type="match status" value="1"/>
</dbReference>
<dbReference type="InterPro" id="IPR036942">
    <property type="entry name" value="Beta-barrel_TonB_sf"/>
</dbReference>
<feature type="domain" description="TonB-dependent receptor plug" evidence="9">
    <location>
        <begin position="45"/>
        <end position="152"/>
    </location>
</feature>
<dbReference type="PROSITE" id="PS52016">
    <property type="entry name" value="TONB_DEPENDENT_REC_3"/>
    <property type="match status" value="1"/>
</dbReference>
<gene>
    <name evidence="10" type="ORF">SAMN02745131_01434</name>
</gene>
<dbReference type="RefSeq" id="WP_072834635.1">
    <property type="nucleotide sequence ID" value="NZ_FQUU01000004.1"/>
</dbReference>
<keyword evidence="8" id="KW-0732">Signal</keyword>
<dbReference type="InterPro" id="IPR037066">
    <property type="entry name" value="Plug_dom_sf"/>
</dbReference>
<evidence type="ECO:0000259" key="9">
    <source>
        <dbReference type="Pfam" id="PF07715"/>
    </source>
</evidence>
<keyword evidence="11" id="KW-1185">Reference proteome</keyword>
<evidence type="ECO:0000313" key="11">
    <source>
        <dbReference type="Proteomes" id="UP000184048"/>
    </source>
</evidence>
<evidence type="ECO:0000256" key="3">
    <source>
        <dbReference type="ARBA" id="ARBA00022452"/>
    </source>
</evidence>
<keyword evidence="6 7" id="KW-0998">Cell outer membrane</keyword>
<comment type="similarity">
    <text evidence="7">Belongs to the TonB-dependent receptor family.</text>
</comment>
<reference evidence="10 11" key="1">
    <citation type="submission" date="2016-11" db="EMBL/GenBank/DDBJ databases">
        <authorList>
            <person name="Jaros S."/>
            <person name="Januszkiewicz K."/>
            <person name="Wedrychowicz H."/>
        </authorList>
    </citation>
    <scope>NUCLEOTIDE SEQUENCE [LARGE SCALE GENOMIC DNA]</scope>
    <source>
        <strain evidence="10 11">DSM 18119</strain>
    </source>
</reference>
<dbReference type="InterPro" id="IPR012910">
    <property type="entry name" value="Plug_dom"/>
</dbReference>
<evidence type="ECO:0000256" key="8">
    <source>
        <dbReference type="SAM" id="SignalP"/>
    </source>
</evidence>
<accession>A0A1M4XDR0</accession>
<keyword evidence="2 7" id="KW-0813">Transport</keyword>
<protein>
    <submittedName>
        <fullName evidence="10">Iron complex outermembrane recepter protein</fullName>
    </submittedName>
</protein>
<dbReference type="EMBL" id="FQUU01000004">
    <property type="protein sequence ID" value="SHE91588.1"/>
    <property type="molecule type" value="Genomic_DNA"/>
</dbReference>
<dbReference type="AlphaFoldDB" id="A0A1M4XDR0"/>
<evidence type="ECO:0000313" key="10">
    <source>
        <dbReference type="EMBL" id="SHE91588.1"/>
    </source>
</evidence>
<dbReference type="OrthoDB" id="9782587at2"/>
<dbReference type="Gene3D" id="2.40.170.20">
    <property type="entry name" value="TonB-dependent receptor, beta-barrel domain"/>
    <property type="match status" value="1"/>
</dbReference>
<feature type="signal peptide" evidence="8">
    <location>
        <begin position="1"/>
        <end position="20"/>
    </location>
</feature>
<dbReference type="Gene3D" id="2.170.130.10">
    <property type="entry name" value="TonB-dependent receptor, plug domain"/>
    <property type="match status" value="1"/>
</dbReference>
<evidence type="ECO:0000256" key="2">
    <source>
        <dbReference type="ARBA" id="ARBA00022448"/>
    </source>
</evidence>
<dbReference type="STRING" id="1121884.SAMN02745131_01434"/>
<keyword evidence="4 7" id="KW-0812">Transmembrane</keyword>
<sequence>MKISIILFSFLFINSLVAQSQQYDTTKENTLPEVIIHAFEHNNRLKNVPVAINYIGERALKRYSPYSIVMAVNSTPGVHMEERSPGSYRFNIRGSSLRSPFGVRNVKVYYNDIPITDPGGQTYLNQLGYYNFNNLEIIKGPGSSIYGAGTGGVLLIRETSDSTQPGIALGLTLGSYGSSLFHTNLRTSNGKWENVVNLQVQKSTGYRVHSSLHKEIISWNGIYKPNQNQLLKTTFLLSNLFYETPGGLNLAEYTKDPSAARPGTGSFPGAIQSHASIRQKEFIAGLSFSQKFASEWQNKTTAYGMFTELKNPTFRNYGKNAEPHAGVRSSFQYEHPFKNSTLKWNTGTEWQQELATIDVYKNKEGSADSLQTHDDLSNRSWFFFSQASLNSANWIFSAGASLNKSSLELQRFQPITAGVLKRYLNYSLMPRLSISRKLKDIMIYTSMSKGFSPPTTAELSPSGSALNLTLQAEQGTNYELGFKANTTSGLYIDINAFYFSLENTIVQRKDAYGGDYYVNAGKTDQKGIETYLSYPLLSNLSFINNSLLWVSHTYHNFKYKSFKQVNTDFSGKLLPGVPPHSISAGLDVNFNKGIFGNIAGYYSDKIALNDANSEFGKEYYLLSLNLGYHGKLNRWYKYSISGGIENLLDQEYSLGNDINVAGGRYYNAAPRRSFFISLQLNWMPNKQ</sequence>
<dbReference type="SUPFAM" id="SSF56935">
    <property type="entry name" value="Porins"/>
    <property type="match status" value="1"/>
</dbReference>
<proteinExistence type="inferred from homology"/>
<dbReference type="GO" id="GO:0044718">
    <property type="term" value="P:siderophore transmembrane transport"/>
    <property type="evidence" value="ECO:0007669"/>
    <property type="project" value="TreeGrafter"/>
</dbReference>
<evidence type="ECO:0000256" key="1">
    <source>
        <dbReference type="ARBA" id="ARBA00004571"/>
    </source>
</evidence>
<dbReference type="GO" id="GO:0015344">
    <property type="term" value="F:siderophore uptake transmembrane transporter activity"/>
    <property type="evidence" value="ECO:0007669"/>
    <property type="project" value="TreeGrafter"/>
</dbReference>
<evidence type="ECO:0000256" key="6">
    <source>
        <dbReference type="ARBA" id="ARBA00023237"/>
    </source>
</evidence>
<dbReference type="Proteomes" id="UP000184048">
    <property type="component" value="Unassembled WGS sequence"/>
</dbReference>
<evidence type="ECO:0000256" key="5">
    <source>
        <dbReference type="ARBA" id="ARBA00023136"/>
    </source>
</evidence>
<keyword evidence="5 7" id="KW-0472">Membrane</keyword>
<name>A0A1M4XDR0_9BACT</name>
<dbReference type="GO" id="GO:0009279">
    <property type="term" value="C:cell outer membrane"/>
    <property type="evidence" value="ECO:0007669"/>
    <property type="project" value="UniProtKB-SubCell"/>
</dbReference>
<dbReference type="Pfam" id="PF07715">
    <property type="entry name" value="Plug"/>
    <property type="match status" value="1"/>
</dbReference>
<dbReference type="PANTHER" id="PTHR30069:SF28">
    <property type="entry name" value="TONB-DEPENDENT RECEPTOR YNCD-RELATED"/>
    <property type="match status" value="1"/>
</dbReference>
<feature type="chain" id="PRO_5013222922" evidence="8">
    <location>
        <begin position="21"/>
        <end position="687"/>
    </location>
</feature>
<evidence type="ECO:0000256" key="7">
    <source>
        <dbReference type="PROSITE-ProRule" id="PRU01360"/>
    </source>
</evidence>
<evidence type="ECO:0000256" key="4">
    <source>
        <dbReference type="ARBA" id="ARBA00022692"/>
    </source>
</evidence>
<comment type="subcellular location">
    <subcellularLocation>
        <location evidence="1 7">Cell outer membrane</location>
        <topology evidence="1 7">Multi-pass membrane protein</topology>
    </subcellularLocation>
</comment>
<dbReference type="InterPro" id="IPR039426">
    <property type="entry name" value="TonB-dep_rcpt-like"/>
</dbReference>